<dbReference type="InterPro" id="IPR008930">
    <property type="entry name" value="Terpenoid_cyclase/PrenylTrfase"/>
</dbReference>
<evidence type="ECO:0000256" key="2">
    <source>
        <dbReference type="SAM" id="SignalP"/>
    </source>
</evidence>
<dbReference type="Pfam" id="PF13715">
    <property type="entry name" value="CarbopepD_reg_2"/>
    <property type="match status" value="1"/>
</dbReference>
<proteinExistence type="predicted"/>
<dbReference type="CDD" id="cd00688">
    <property type="entry name" value="ISOPREN_C2_like"/>
    <property type="match status" value="1"/>
</dbReference>
<dbReference type="Pfam" id="PF13620">
    <property type="entry name" value="CarboxypepD_reg"/>
    <property type="match status" value="3"/>
</dbReference>
<dbReference type="RefSeq" id="WP_376867411.1">
    <property type="nucleotide sequence ID" value="NZ_JBHRYB010000013.1"/>
</dbReference>
<dbReference type="InterPro" id="IPR008969">
    <property type="entry name" value="CarboxyPept-like_regulatory"/>
</dbReference>
<dbReference type="SUPFAM" id="SSF48239">
    <property type="entry name" value="Terpenoid cyclases/Protein prenyltransferases"/>
    <property type="match status" value="2"/>
</dbReference>
<dbReference type="SUPFAM" id="SSF49464">
    <property type="entry name" value="Carboxypeptidase regulatory domain-like"/>
    <property type="match status" value="2"/>
</dbReference>
<comment type="caution">
    <text evidence="4">The sequence shown here is derived from an EMBL/GenBank/DDBJ whole genome shotgun (WGS) entry which is preliminary data.</text>
</comment>
<dbReference type="EMBL" id="JBHRYB010000013">
    <property type="protein sequence ID" value="MFC3681167.1"/>
    <property type="molecule type" value="Genomic_DNA"/>
</dbReference>
<dbReference type="InterPro" id="IPR001330">
    <property type="entry name" value="Prenyltrans"/>
</dbReference>
<feature type="chain" id="PRO_5045848842" evidence="2">
    <location>
        <begin position="22"/>
        <end position="907"/>
    </location>
</feature>
<accession>A0ABV7VVB0</accession>
<evidence type="ECO:0000259" key="3">
    <source>
        <dbReference type="Pfam" id="PF00432"/>
    </source>
</evidence>
<evidence type="ECO:0000313" key="4">
    <source>
        <dbReference type="EMBL" id="MFC3681167.1"/>
    </source>
</evidence>
<feature type="signal peptide" evidence="2">
    <location>
        <begin position="1"/>
        <end position="21"/>
    </location>
</feature>
<feature type="domain" description="Prenyltransferase alpha-alpha toroid" evidence="3">
    <location>
        <begin position="7"/>
        <end position="91"/>
    </location>
</feature>
<sequence length="907" mass="97853">MNVWFRVFYILVALLPAMLHAHTSATSDDITRGLAWLSSQQQADGSFRSNIMAATDWQASTEALQAFASAGQLDHLNTQTLATYLASLNATETELLSRRISANLRLSQPFADDLATLALRQNSDGGFGDENGFDSSVYDTLFALQVLVNNSQNNQQQIYYALEYLKSQQQADGSFLLEENLGSTALTAQTLVSVRPYLFRFDVGSMMSKAQSYLLTQLNSQNSAESWDTALGLLAITPLTTDPALYQAALDRLLSSQLPDGSWSQDIYSTALAVKALQQLKDTDRITDPAQSSLTGVVLSQSTLQPMANVRVTLTGRNISVLSSSDGHFSMTNIQPGDFALTYESDGYYPATQSGKLNEGQRVDLGSVVLTPRPDTGVIRGQITDASSADPLPGVQVTLSGESSGSTSTDAEGYFHLVSTPGEITLTASLTNYFSASGNATLQAGTELEFSPALHSTETEPPGPHVEVTGLIVDKSTMQPIEGALISINQNSFTTHSTADGRFTMTNVPTGALHIQVNAQGYASVKAKVLAAQGGAIDVGVLMLQADIPTTFTDLQGQITDADSQQGIPYSQLQITQLDQTQEAEPQVIVVTTDAQGFYQINDVGFLAMELFAQADGFHSQVQTLKLNEHRRFTQDITLTPFSAGGITIPSLATDDSTYGAYRPVNLTATLLNNGDAARRVQLRLDIRDSNNDIIQQIFIGTDVDASGAPLPVTLLPGVPVDVSGQWFTGISPAADYQLTLSVFDAMNGQILAEKLRYISIESEQYIESSDLLASPRISKVGASETLSLAVRIRYTGNTEATYALNYALLDPNDQPLLQRSESLDLKPGDTTRLIQLPSEPLLFSQSGRFLLQAEIENQSLSINPVWITVAPATRIEISQELTPAEILPGDDRLLNVEILLQGVEQP</sequence>
<reference evidence="5" key="1">
    <citation type="journal article" date="2019" name="Int. J. Syst. Evol. Microbiol.">
        <title>The Global Catalogue of Microorganisms (GCM) 10K type strain sequencing project: providing services to taxonomists for standard genome sequencing and annotation.</title>
        <authorList>
            <consortium name="The Broad Institute Genomics Platform"/>
            <consortium name="The Broad Institute Genome Sequencing Center for Infectious Disease"/>
            <person name="Wu L."/>
            <person name="Ma J."/>
        </authorList>
    </citation>
    <scope>NUCLEOTIDE SEQUENCE [LARGE SCALE GENOMIC DNA]</scope>
    <source>
        <strain evidence="5">KCTC 42424</strain>
    </source>
</reference>
<organism evidence="4 5">
    <name type="scientific">Bacterioplanoides pacificum</name>
    <dbReference type="NCBI Taxonomy" id="1171596"/>
    <lineage>
        <taxon>Bacteria</taxon>
        <taxon>Pseudomonadati</taxon>
        <taxon>Pseudomonadota</taxon>
        <taxon>Gammaproteobacteria</taxon>
        <taxon>Oceanospirillales</taxon>
        <taxon>Oceanospirillaceae</taxon>
        <taxon>Bacterioplanoides</taxon>
    </lineage>
</organism>
<keyword evidence="2" id="KW-0732">Signal</keyword>
<dbReference type="Gene3D" id="2.60.40.1120">
    <property type="entry name" value="Carboxypeptidase-like, regulatory domain"/>
    <property type="match status" value="4"/>
</dbReference>
<dbReference type="InterPro" id="IPR013784">
    <property type="entry name" value="Carb-bd-like_fold"/>
</dbReference>
<dbReference type="SUPFAM" id="SSF49452">
    <property type="entry name" value="Starch-binding domain-like"/>
    <property type="match status" value="2"/>
</dbReference>
<gene>
    <name evidence="4" type="ORF">ACFOMG_13765</name>
</gene>
<dbReference type="Gene3D" id="1.50.10.20">
    <property type="match status" value="2"/>
</dbReference>
<dbReference type="Pfam" id="PF00432">
    <property type="entry name" value="Prenyltrans"/>
    <property type="match status" value="2"/>
</dbReference>
<protein>
    <submittedName>
        <fullName evidence="4">Carboxypeptidase regulatory-like domain-containing protein</fullName>
    </submittedName>
</protein>
<keyword evidence="1" id="KW-0677">Repeat</keyword>
<keyword evidence="5" id="KW-1185">Reference proteome</keyword>
<evidence type="ECO:0000256" key="1">
    <source>
        <dbReference type="ARBA" id="ARBA00022737"/>
    </source>
</evidence>
<evidence type="ECO:0000313" key="5">
    <source>
        <dbReference type="Proteomes" id="UP001595722"/>
    </source>
</evidence>
<name>A0ABV7VVB0_9GAMM</name>
<dbReference type="Proteomes" id="UP001595722">
    <property type="component" value="Unassembled WGS sequence"/>
</dbReference>
<feature type="domain" description="Prenyltransferase alpha-alpha toroid" evidence="3">
    <location>
        <begin position="116"/>
        <end position="177"/>
    </location>
</feature>